<dbReference type="RefSeq" id="WP_379730998.1">
    <property type="nucleotide sequence ID" value="NZ_JBHSWZ010000042.1"/>
</dbReference>
<evidence type="ECO:0000313" key="2">
    <source>
        <dbReference type="EMBL" id="MFD1525921.1"/>
    </source>
</evidence>
<accession>A0ABD6B4L6</accession>
<keyword evidence="1" id="KW-1133">Transmembrane helix</keyword>
<name>A0ABD6B4L6_9EURY</name>
<keyword evidence="3" id="KW-1185">Reference proteome</keyword>
<dbReference type="EMBL" id="JBHUDH010000053">
    <property type="protein sequence ID" value="MFD1525921.1"/>
    <property type="molecule type" value="Genomic_DNA"/>
</dbReference>
<keyword evidence="1" id="KW-0472">Membrane</keyword>
<keyword evidence="1" id="KW-0812">Transmembrane</keyword>
<gene>
    <name evidence="2" type="ORF">ACFR9S_06330</name>
</gene>
<evidence type="ECO:0000256" key="1">
    <source>
        <dbReference type="SAM" id="Phobius"/>
    </source>
</evidence>
<feature type="transmembrane region" description="Helical" evidence="1">
    <location>
        <begin position="32"/>
        <end position="49"/>
    </location>
</feature>
<evidence type="ECO:0000313" key="3">
    <source>
        <dbReference type="Proteomes" id="UP001597111"/>
    </source>
</evidence>
<comment type="caution">
    <text evidence="2">The sequence shown here is derived from an EMBL/GenBank/DDBJ whole genome shotgun (WGS) entry which is preliminary data.</text>
</comment>
<proteinExistence type="predicted"/>
<sequence length="58" mass="5765">MNQTVYRLGLLTLLLGGFVSLGAATAGGGVGLLLLALGYLFGLIGVLQPDSSGLADSE</sequence>
<reference evidence="2 3" key="1">
    <citation type="journal article" date="2019" name="Int. J. Syst. Evol. Microbiol.">
        <title>The Global Catalogue of Microorganisms (GCM) 10K type strain sequencing project: providing services to taxonomists for standard genome sequencing and annotation.</title>
        <authorList>
            <consortium name="The Broad Institute Genomics Platform"/>
            <consortium name="The Broad Institute Genome Sequencing Center for Infectious Disease"/>
            <person name="Wu L."/>
            <person name="Ma J."/>
        </authorList>
    </citation>
    <scope>NUCLEOTIDE SEQUENCE [LARGE SCALE GENOMIC DNA]</scope>
    <source>
        <strain evidence="2 3">CGMCC 1.12285</strain>
    </source>
</reference>
<protein>
    <submittedName>
        <fullName evidence="2">Uncharacterized protein</fullName>
    </submittedName>
</protein>
<dbReference type="AlphaFoldDB" id="A0ABD6B4L6"/>
<dbReference type="Proteomes" id="UP001597111">
    <property type="component" value="Unassembled WGS sequence"/>
</dbReference>
<organism evidence="2 3">
    <name type="scientific">Halolamina salina</name>
    <dbReference type="NCBI Taxonomy" id="1220023"/>
    <lineage>
        <taxon>Archaea</taxon>
        <taxon>Methanobacteriati</taxon>
        <taxon>Methanobacteriota</taxon>
        <taxon>Stenosarchaea group</taxon>
        <taxon>Halobacteria</taxon>
        <taxon>Halobacteriales</taxon>
        <taxon>Haloferacaceae</taxon>
    </lineage>
</organism>